<keyword evidence="4" id="KW-1003">Cell membrane</keyword>
<dbReference type="EMBL" id="QICN01000003">
    <property type="protein sequence ID" value="PXV69843.1"/>
    <property type="molecule type" value="Genomic_DNA"/>
</dbReference>
<comment type="similarity">
    <text evidence="2">Belongs to the CsgG family.</text>
</comment>
<reference evidence="9 10" key="1">
    <citation type="submission" date="2018-04" db="EMBL/GenBank/DDBJ databases">
        <title>Genomic Encyclopedia of Type Strains, Phase IV (KMG-IV): sequencing the most valuable type-strain genomes for metagenomic binning, comparative biology and taxonomic classification.</title>
        <authorList>
            <person name="Goeker M."/>
        </authorList>
    </citation>
    <scope>NUCLEOTIDE SEQUENCE [LARGE SCALE GENOMIC DNA]</scope>
    <source>
        <strain evidence="9 10">DSM 104150</strain>
    </source>
</reference>
<comment type="function">
    <text evidence="1">May be involved in the biogenesis of curli organelles.</text>
</comment>
<evidence type="ECO:0000256" key="8">
    <source>
        <dbReference type="ARBA" id="ARBA00023288"/>
    </source>
</evidence>
<evidence type="ECO:0000256" key="2">
    <source>
        <dbReference type="ARBA" id="ARBA00008899"/>
    </source>
</evidence>
<dbReference type="Gene3D" id="3.40.50.10610">
    <property type="entry name" value="ABC-type transport auxiliary lipoprotein component"/>
    <property type="match status" value="1"/>
</dbReference>
<protein>
    <recommendedName>
        <fullName evidence="3">Curli production assembly/transport component CsgG</fullName>
    </recommendedName>
</protein>
<keyword evidence="8" id="KW-0449">Lipoprotein</keyword>
<accession>A0A318EBF4</accession>
<evidence type="ECO:0000256" key="6">
    <source>
        <dbReference type="ARBA" id="ARBA00023136"/>
    </source>
</evidence>
<evidence type="ECO:0000256" key="4">
    <source>
        <dbReference type="ARBA" id="ARBA00022475"/>
    </source>
</evidence>
<organism evidence="9 10">
    <name type="scientific">Sinimarinibacterium flocculans</name>
    <dbReference type="NCBI Taxonomy" id="985250"/>
    <lineage>
        <taxon>Bacteria</taxon>
        <taxon>Pseudomonadati</taxon>
        <taxon>Pseudomonadota</taxon>
        <taxon>Gammaproteobacteria</taxon>
        <taxon>Nevskiales</taxon>
        <taxon>Nevskiaceae</taxon>
        <taxon>Sinimarinibacterium</taxon>
    </lineage>
</organism>
<dbReference type="GO" id="GO:0030288">
    <property type="term" value="C:outer membrane-bounded periplasmic space"/>
    <property type="evidence" value="ECO:0007669"/>
    <property type="project" value="InterPro"/>
</dbReference>
<evidence type="ECO:0000256" key="5">
    <source>
        <dbReference type="ARBA" id="ARBA00022729"/>
    </source>
</evidence>
<comment type="caution">
    <text evidence="9">The sequence shown here is derived from an EMBL/GenBank/DDBJ whole genome shotgun (WGS) entry which is preliminary data.</text>
</comment>
<keyword evidence="5" id="KW-0732">Signal</keyword>
<evidence type="ECO:0000256" key="3">
    <source>
        <dbReference type="ARBA" id="ARBA00014028"/>
    </source>
</evidence>
<dbReference type="PANTHER" id="PTHR41164">
    <property type="entry name" value="CURLI PRODUCTION ASSEMBLY/TRANSPORT COMPONENT CSGG"/>
    <property type="match status" value="1"/>
</dbReference>
<keyword evidence="7" id="KW-0564">Palmitate</keyword>
<evidence type="ECO:0000313" key="9">
    <source>
        <dbReference type="EMBL" id="PXV69843.1"/>
    </source>
</evidence>
<keyword evidence="10" id="KW-1185">Reference proteome</keyword>
<gene>
    <name evidence="9" type="ORF">C8D93_103419</name>
</gene>
<sequence length="252" mass="26131">MRAALLLTAAVLTACAPSARLSRGDGESIAAVRSLAADARPRIVVAAVVDRSGEDESVDAAVAALNARRSAETPLTSQALLASVRDLLITELFASGRFVVLEREALDAVLVEQAFVAEAAELALPPATLEGADVLVLAAITAIDPGLDGGALPLPVPLGDDGIGLLHLRAARGYVALDLRVVDARSARVLDAATVEGRYWRLGADMSGYFDIGGDILELPGLARLFRNTPLEAALQRMSLAAVAHISGVAER</sequence>
<dbReference type="RefSeq" id="WP_170123966.1">
    <property type="nucleotide sequence ID" value="NZ_CAWNXA010000003.1"/>
</dbReference>
<evidence type="ECO:0000313" key="10">
    <source>
        <dbReference type="Proteomes" id="UP000248330"/>
    </source>
</evidence>
<dbReference type="InterPro" id="IPR005534">
    <property type="entry name" value="Curli_assmbl/transp-comp_CsgG"/>
</dbReference>
<evidence type="ECO:0000256" key="7">
    <source>
        <dbReference type="ARBA" id="ARBA00023139"/>
    </source>
</evidence>
<name>A0A318EBF4_9GAMM</name>
<dbReference type="AlphaFoldDB" id="A0A318EBF4"/>
<dbReference type="PROSITE" id="PS51257">
    <property type="entry name" value="PROKAR_LIPOPROTEIN"/>
    <property type="match status" value="1"/>
</dbReference>
<dbReference type="Proteomes" id="UP000248330">
    <property type="component" value="Unassembled WGS sequence"/>
</dbReference>
<evidence type="ECO:0000256" key="1">
    <source>
        <dbReference type="ARBA" id="ARBA00003989"/>
    </source>
</evidence>
<proteinExistence type="inferred from homology"/>
<dbReference type="Pfam" id="PF03783">
    <property type="entry name" value="CsgG"/>
    <property type="match status" value="1"/>
</dbReference>
<dbReference type="PANTHER" id="PTHR41164:SF1">
    <property type="entry name" value="CURLI PRODUCTION ASSEMBLY_TRANSPORT COMPONENT CSGG"/>
    <property type="match status" value="1"/>
</dbReference>
<keyword evidence="6" id="KW-0472">Membrane</keyword>